<dbReference type="AlphaFoldDB" id="A0A1H8B8S0"/>
<dbReference type="InterPro" id="IPR021992">
    <property type="entry name" value="MVL"/>
</dbReference>
<dbReference type="PROSITE" id="PS51910">
    <property type="entry name" value="GH18_2"/>
    <property type="match status" value="1"/>
</dbReference>
<dbReference type="InterPro" id="IPR001223">
    <property type="entry name" value="Glyco_hydro18_cat"/>
</dbReference>
<dbReference type="InterPro" id="IPR017853">
    <property type="entry name" value="GH"/>
</dbReference>
<name>A0A1H8B8S0_STIAU</name>
<gene>
    <name evidence="3" type="ORF">SAMN05444354_12325</name>
</gene>
<dbReference type="Pfam" id="PF12151">
    <property type="entry name" value="MVL"/>
    <property type="match status" value="1"/>
</dbReference>
<organism evidence="3 4">
    <name type="scientific">Stigmatella aurantiaca</name>
    <dbReference type="NCBI Taxonomy" id="41"/>
    <lineage>
        <taxon>Bacteria</taxon>
        <taxon>Pseudomonadati</taxon>
        <taxon>Myxococcota</taxon>
        <taxon>Myxococcia</taxon>
        <taxon>Myxococcales</taxon>
        <taxon>Cystobacterineae</taxon>
        <taxon>Archangiaceae</taxon>
        <taxon>Stigmatella</taxon>
    </lineage>
</organism>
<accession>A0A1H8B8S0</accession>
<evidence type="ECO:0000313" key="4">
    <source>
        <dbReference type="Proteomes" id="UP000182719"/>
    </source>
</evidence>
<feature type="signal peptide" evidence="1">
    <location>
        <begin position="1"/>
        <end position="34"/>
    </location>
</feature>
<dbReference type="Gene3D" id="3.20.20.80">
    <property type="entry name" value="Glycosidases"/>
    <property type="match status" value="1"/>
</dbReference>
<dbReference type="EMBL" id="FOAP01000023">
    <property type="protein sequence ID" value="SEM78769.1"/>
    <property type="molecule type" value="Genomic_DNA"/>
</dbReference>
<dbReference type="GO" id="GO:0005975">
    <property type="term" value="P:carbohydrate metabolic process"/>
    <property type="evidence" value="ECO:0007669"/>
    <property type="project" value="InterPro"/>
</dbReference>
<evidence type="ECO:0000313" key="3">
    <source>
        <dbReference type="EMBL" id="SEM78769.1"/>
    </source>
</evidence>
<reference evidence="4" key="1">
    <citation type="submission" date="2016-10" db="EMBL/GenBank/DDBJ databases">
        <authorList>
            <person name="Varghese N."/>
            <person name="Submissions S."/>
        </authorList>
    </citation>
    <scope>NUCLEOTIDE SEQUENCE [LARGE SCALE GENOMIC DNA]</scope>
    <source>
        <strain evidence="4">DSM 17044</strain>
    </source>
</reference>
<proteinExistence type="predicted"/>
<dbReference type="InterPro" id="IPR053754">
    <property type="entry name" value="OligoMan_bind_ChitinaseAct_sf"/>
</dbReference>
<keyword evidence="4" id="KW-1185">Reference proteome</keyword>
<dbReference type="Proteomes" id="UP000182719">
    <property type="component" value="Unassembled WGS sequence"/>
</dbReference>
<dbReference type="Gene3D" id="3.30.1490.230">
    <property type="match status" value="1"/>
</dbReference>
<feature type="chain" id="PRO_5010354242" evidence="1">
    <location>
        <begin position="35"/>
        <end position="378"/>
    </location>
</feature>
<dbReference type="SUPFAM" id="SSF51445">
    <property type="entry name" value="(Trans)glycosidases"/>
    <property type="match status" value="1"/>
</dbReference>
<sequence>MVICNFYRKSGAMKWSLVMRIAWMMVVSAGVAHAGDAPAYDVKTTSIVGQQDAEIRCPSVCTKAGHGGWNGQWTNTPPSGIGPVCGCTAKPKAVTTSAKESQRSTQAISPPIAAAWMYMSDDQQYNTIPQAWPDINFKNVDVLYTGPAGVQADGTFGLYSSASTGDLSNRFKWLIQRARSQNPKIKIIVSQWWGSGNGIWGSSLEALNTDAAIRKYTGSVAAFLHSYLGVSGGVDGFDIDYESNNVSSNISKITAQIRTQLDALSKANGGRPFYLTASPATTSNLGPAVASLNFVNMQTYAGGSDLTPQSFIEIGLKPQQLLYGICPESQCTTPSVSKAESQYTTYGLAGIHLWRLNSDNYTYENQVQAQVYSFLHKP</sequence>
<protein>
    <submittedName>
        <fullName evidence="3">Mannan-binding protein</fullName>
    </submittedName>
</protein>
<evidence type="ECO:0000259" key="2">
    <source>
        <dbReference type="PROSITE" id="PS51910"/>
    </source>
</evidence>
<evidence type="ECO:0000256" key="1">
    <source>
        <dbReference type="SAM" id="SignalP"/>
    </source>
</evidence>
<feature type="domain" description="GH18" evidence="2">
    <location>
        <begin position="110"/>
        <end position="374"/>
    </location>
</feature>
<dbReference type="Pfam" id="PF00704">
    <property type="entry name" value="Glyco_hydro_18"/>
    <property type="match status" value="1"/>
</dbReference>
<keyword evidence="1" id="KW-0732">Signal</keyword>